<protein>
    <submittedName>
        <fullName evidence="8">Response regulator transcription factor</fullName>
    </submittedName>
</protein>
<evidence type="ECO:0000259" key="7">
    <source>
        <dbReference type="PROSITE" id="PS50110"/>
    </source>
</evidence>
<dbReference type="EMBL" id="JAUFPX010000001">
    <property type="protein sequence ID" value="MDN3589077.1"/>
    <property type="molecule type" value="Genomic_DNA"/>
</dbReference>
<feature type="modified residue" description="4-aspartylphosphate" evidence="5">
    <location>
        <position position="65"/>
    </location>
</feature>
<dbReference type="PANTHER" id="PTHR43214:SF41">
    <property type="entry name" value="NITRATE_NITRITE RESPONSE REGULATOR PROTEIN NARP"/>
    <property type="match status" value="1"/>
</dbReference>
<dbReference type="SUPFAM" id="SSF46894">
    <property type="entry name" value="C-terminal effector domain of the bipartite response regulators"/>
    <property type="match status" value="1"/>
</dbReference>
<evidence type="ECO:0000256" key="5">
    <source>
        <dbReference type="PROSITE-ProRule" id="PRU00169"/>
    </source>
</evidence>
<evidence type="ECO:0000256" key="3">
    <source>
        <dbReference type="ARBA" id="ARBA00023125"/>
    </source>
</evidence>
<proteinExistence type="predicted"/>
<keyword evidence="1 5" id="KW-0597">Phosphoprotein</keyword>
<dbReference type="SUPFAM" id="SSF52172">
    <property type="entry name" value="CheY-like"/>
    <property type="match status" value="1"/>
</dbReference>
<dbReference type="InterPro" id="IPR011006">
    <property type="entry name" value="CheY-like_superfamily"/>
</dbReference>
<evidence type="ECO:0000256" key="1">
    <source>
        <dbReference type="ARBA" id="ARBA00022553"/>
    </source>
</evidence>
<evidence type="ECO:0000256" key="2">
    <source>
        <dbReference type="ARBA" id="ARBA00023015"/>
    </source>
</evidence>
<dbReference type="PANTHER" id="PTHR43214">
    <property type="entry name" value="TWO-COMPONENT RESPONSE REGULATOR"/>
    <property type="match status" value="1"/>
</dbReference>
<evidence type="ECO:0000259" key="6">
    <source>
        <dbReference type="PROSITE" id="PS50043"/>
    </source>
</evidence>
<accession>A0ABT8BAN5</accession>
<dbReference type="RefSeq" id="WP_238226322.1">
    <property type="nucleotide sequence ID" value="NZ_BPQD01000017.1"/>
</dbReference>
<comment type="caution">
    <text evidence="8">The sequence shown here is derived from an EMBL/GenBank/DDBJ whole genome shotgun (WGS) entry which is preliminary data.</text>
</comment>
<dbReference type="InterPro" id="IPR000792">
    <property type="entry name" value="Tscrpt_reg_LuxR_C"/>
</dbReference>
<evidence type="ECO:0000313" key="8">
    <source>
        <dbReference type="EMBL" id="MDN3589077.1"/>
    </source>
</evidence>
<keyword evidence="2" id="KW-0805">Transcription regulation</keyword>
<gene>
    <name evidence="8" type="ORF">QWZ12_00470</name>
</gene>
<reference evidence="9" key="1">
    <citation type="journal article" date="2019" name="Int. J. Syst. Evol. Microbiol.">
        <title>The Global Catalogue of Microorganisms (GCM) 10K type strain sequencing project: providing services to taxonomists for standard genome sequencing and annotation.</title>
        <authorList>
            <consortium name="The Broad Institute Genomics Platform"/>
            <consortium name="The Broad Institute Genome Sequencing Center for Infectious Disease"/>
            <person name="Wu L."/>
            <person name="Ma J."/>
        </authorList>
    </citation>
    <scope>NUCLEOTIDE SEQUENCE [LARGE SCALE GENOMIC DNA]</scope>
    <source>
        <strain evidence="9">CECT 7069</strain>
    </source>
</reference>
<keyword evidence="9" id="KW-1185">Reference proteome</keyword>
<dbReference type="Gene3D" id="3.40.50.2300">
    <property type="match status" value="1"/>
</dbReference>
<dbReference type="PRINTS" id="PR00038">
    <property type="entry name" value="HTHLUXR"/>
</dbReference>
<dbReference type="Pfam" id="PF00196">
    <property type="entry name" value="GerE"/>
    <property type="match status" value="1"/>
</dbReference>
<dbReference type="Pfam" id="PF00072">
    <property type="entry name" value="Response_reg"/>
    <property type="match status" value="1"/>
</dbReference>
<keyword evidence="3" id="KW-0238">DNA-binding</keyword>
<feature type="domain" description="HTH luxR-type" evidence="6">
    <location>
        <begin position="160"/>
        <end position="225"/>
    </location>
</feature>
<keyword evidence="4" id="KW-0804">Transcription</keyword>
<feature type="domain" description="Response regulatory" evidence="7">
    <location>
        <begin position="14"/>
        <end position="130"/>
    </location>
</feature>
<dbReference type="PROSITE" id="PS50043">
    <property type="entry name" value="HTH_LUXR_2"/>
    <property type="match status" value="1"/>
</dbReference>
<dbReference type="PROSITE" id="PS00622">
    <property type="entry name" value="HTH_LUXR_1"/>
    <property type="match status" value="1"/>
</dbReference>
<dbReference type="SMART" id="SM00421">
    <property type="entry name" value="HTH_LUXR"/>
    <property type="match status" value="1"/>
</dbReference>
<evidence type="ECO:0000256" key="4">
    <source>
        <dbReference type="ARBA" id="ARBA00023163"/>
    </source>
</evidence>
<evidence type="ECO:0000313" key="9">
    <source>
        <dbReference type="Proteomes" id="UP001224644"/>
    </source>
</evidence>
<dbReference type="CDD" id="cd06170">
    <property type="entry name" value="LuxR_C_like"/>
    <property type="match status" value="1"/>
</dbReference>
<sequence length="230" mass="24664">MFETASEGGADAIRIVLADDHPAILAGLRALIDGTDGMTVVAAANTGGQALRLIEEFAPGVAVVDIALPDMTGVVLARKAAALALPTRLIVLTAHNDRTLVQTAFEAGVRGYVLKGSPIDHVLHAVRAVMTEGFYLDPTIAGQLFDPRVAPGRRRASMDQGAMQLALTQRESEVIRLVALGHTNKEISGQINVTTKSIETYKMRACDKLGIRTRAQIVRYARLQGWLCEP</sequence>
<dbReference type="InterPro" id="IPR039420">
    <property type="entry name" value="WalR-like"/>
</dbReference>
<dbReference type="Proteomes" id="UP001224644">
    <property type="component" value="Unassembled WGS sequence"/>
</dbReference>
<organism evidence="8 9">
    <name type="scientific">Methylobacterium adhaesivum</name>
    <dbReference type="NCBI Taxonomy" id="333297"/>
    <lineage>
        <taxon>Bacteria</taxon>
        <taxon>Pseudomonadati</taxon>
        <taxon>Pseudomonadota</taxon>
        <taxon>Alphaproteobacteria</taxon>
        <taxon>Hyphomicrobiales</taxon>
        <taxon>Methylobacteriaceae</taxon>
        <taxon>Methylobacterium</taxon>
    </lineage>
</organism>
<dbReference type="InterPro" id="IPR058245">
    <property type="entry name" value="NreC/VraR/RcsB-like_REC"/>
</dbReference>
<dbReference type="PROSITE" id="PS50110">
    <property type="entry name" value="RESPONSE_REGULATORY"/>
    <property type="match status" value="1"/>
</dbReference>
<dbReference type="InterPro" id="IPR016032">
    <property type="entry name" value="Sig_transdc_resp-reg_C-effctor"/>
</dbReference>
<dbReference type="SMART" id="SM00448">
    <property type="entry name" value="REC"/>
    <property type="match status" value="1"/>
</dbReference>
<dbReference type="CDD" id="cd17535">
    <property type="entry name" value="REC_NarL-like"/>
    <property type="match status" value="1"/>
</dbReference>
<dbReference type="InterPro" id="IPR001789">
    <property type="entry name" value="Sig_transdc_resp-reg_receiver"/>
</dbReference>
<name>A0ABT8BAN5_9HYPH</name>